<sequence length="180" mass="20555">MRFAKEMAFYSAYHQEKRNVWIHVLGVPTITFTLFVVLSRFSLFEWNGWNVSASLVFTLAVLGYYYTLDVVFAFVATLLFGGLFVTAEWITAQLPAQTAWTIFGLGQVIGWGSQFYGHFVFEKSRPALFDNLFQALVSAPLFVVADVFFELGYRLDLKKAVDDELKQKGVWKDFSVQKTA</sequence>
<dbReference type="GO" id="GO:0046521">
    <property type="term" value="P:sphingoid catabolic process"/>
    <property type="evidence" value="ECO:0007669"/>
    <property type="project" value="TreeGrafter"/>
</dbReference>
<dbReference type="AlphaFoldDB" id="A0A4Z1A2C5"/>
<evidence type="ECO:0000313" key="2">
    <source>
        <dbReference type="EMBL" id="TGL72536.1"/>
    </source>
</evidence>
<keyword evidence="3" id="KW-1185">Reference proteome</keyword>
<feature type="transmembrane region" description="Helical" evidence="1">
    <location>
        <begin position="63"/>
        <end position="87"/>
    </location>
</feature>
<proteinExistence type="predicted"/>
<dbReference type="GO" id="GO:0016020">
    <property type="term" value="C:membrane"/>
    <property type="evidence" value="ECO:0007669"/>
    <property type="project" value="GOC"/>
</dbReference>
<gene>
    <name evidence="2" type="ORF">EHQ62_06145</name>
</gene>
<keyword evidence="1" id="KW-0472">Membrane</keyword>
<evidence type="ECO:0000313" key="3">
    <source>
        <dbReference type="Proteomes" id="UP000297567"/>
    </source>
</evidence>
<dbReference type="PANTHER" id="PTHR28026">
    <property type="entry name" value="DUF962 DOMAIN PROTEIN (AFU_ORTHOLOGUE AFUA_8G05310)"/>
    <property type="match status" value="1"/>
</dbReference>
<dbReference type="Proteomes" id="UP000297567">
    <property type="component" value="Unassembled WGS sequence"/>
</dbReference>
<dbReference type="InterPro" id="IPR009305">
    <property type="entry name" value="Mpo1-like"/>
</dbReference>
<evidence type="ECO:0000256" key="1">
    <source>
        <dbReference type="SAM" id="Phobius"/>
    </source>
</evidence>
<organism evidence="2 3">
    <name type="scientific">Leptospira jelokensis</name>
    <dbReference type="NCBI Taxonomy" id="2484931"/>
    <lineage>
        <taxon>Bacteria</taxon>
        <taxon>Pseudomonadati</taxon>
        <taxon>Spirochaetota</taxon>
        <taxon>Spirochaetia</taxon>
        <taxon>Leptospirales</taxon>
        <taxon>Leptospiraceae</taxon>
        <taxon>Leptospira</taxon>
    </lineage>
</organism>
<protein>
    <submittedName>
        <fullName evidence="2">DUF962 domain-containing protein</fullName>
    </submittedName>
</protein>
<dbReference type="Pfam" id="PF06127">
    <property type="entry name" value="Mpo1-like"/>
    <property type="match status" value="1"/>
</dbReference>
<feature type="transmembrane region" description="Helical" evidence="1">
    <location>
        <begin position="20"/>
        <end position="43"/>
    </location>
</feature>
<keyword evidence="1" id="KW-0812">Transmembrane</keyword>
<dbReference type="EMBL" id="RQGH01000011">
    <property type="protein sequence ID" value="TGL72536.1"/>
    <property type="molecule type" value="Genomic_DNA"/>
</dbReference>
<dbReference type="PANTHER" id="PTHR28026:SF9">
    <property type="entry name" value="2-HYDROXY-PALMITIC ACID DIOXYGENASE MPO1"/>
    <property type="match status" value="1"/>
</dbReference>
<comment type="caution">
    <text evidence="2">The sequence shown here is derived from an EMBL/GenBank/DDBJ whole genome shotgun (WGS) entry which is preliminary data.</text>
</comment>
<dbReference type="RefSeq" id="WP_135641314.1">
    <property type="nucleotide sequence ID" value="NZ_RQGH01000011.1"/>
</dbReference>
<feature type="transmembrane region" description="Helical" evidence="1">
    <location>
        <begin position="131"/>
        <end position="149"/>
    </location>
</feature>
<dbReference type="OrthoDB" id="5515308at2"/>
<reference evidence="2" key="1">
    <citation type="journal article" date="2019" name="PLoS Negl. Trop. Dis.">
        <title>Revisiting the worldwide diversity of Leptospira species in the environment.</title>
        <authorList>
            <person name="Vincent A.T."/>
            <person name="Schiettekatte O."/>
            <person name="Bourhy P."/>
            <person name="Veyrier F.J."/>
            <person name="Picardeau M."/>
        </authorList>
    </citation>
    <scope>NUCLEOTIDE SEQUENCE [LARGE SCALE GENOMIC DNA]</scope>
    <source>
        <strain evidence="2">201702451</strain>
    </source>
</reference>
<name>A0A4Z1A2C5_9LEPT</name>
<accession>A0A4Z1A2C5</accession>
<keyword evidence="1" id="KW-1133">Transmembrane helix</keyword>
<feature type="transmembrane region" description="Helical" evidence="1">
    <location>
        <begin position="99"/>
        <end position="119"/>
    </location>
</feature>